<comment type="caution">
    <text evidence="11">The sequence shown here is derived from an EMBL/GenBank/DDBJ whole genome shotgun (WGS) entry which is preliminary data.</text>
</comment>
<organism evidence="11 12">
    <name type="scientific">Tepidimonas alkaliphilus</name>
    <dbReference type="NCBI Taxonomy" id="2588942"/>
    <lineage>
        <taxon>Bacteria</taxon>
        <taxon>Pseudomonadati</taxon>
        <taxon>Pseudomonadota</taxon>
        <taxon>Betaproteobacteria</taxon>
        <taxon>Burkholderiales</taxon>
        <taxon>Tepidimonas</taxon>
    </lineage>
</organism>
<evidence type="ECO:0000256" key="2">
    <source>
        <dbReference type="ARBA" id="ARBA00007599"/>
    </source>
</evidence>
<dbReference type="NCBIfam" id="TIGR00150">
    <property type="entry name" value="T6A_YjeE"/>
    <property type="match status" value="1"/>
</dbReference>
<keyword evidence="8" id="KW-0067">ATP-binding</keyword>
<evidence type="ECO:0000256" key="6">
    <source>
        <dbReference type="ARBA" id="ARBA00022723"/>
    </source>
</evidence>
<evidence type="ECO:0000256" key="8">
    <source>
        <dbReference type="ARBA" id="ARBA00022840"/>
    </source>
</evidence>
<dbReference type="GO" id="GO:0002949">
    <property type="term" value="P:tRNA threonylcarbamoyladenosine modification"/>
    <property type="evidence" value="ECO:0007669"/>
    <property type="project" value="InterPro"/>
</dbReference>
<comment type="subcellular location">
    <subcellularLocation>
        <location evidence="1">Cytoplasm</location>
    </subcellularLocation>
</comment>
<evidence type="ECO:0000256" key="5">
    <source>
        <dbReference type="ARBA" id="ARBA00022694"/>
    </source>
</evidence>
<keyword evidence="4" id="KW-0963">Cytoplasm</keyword>
<evidence type="ECO:0000256" key="10">
    <source>
        <dbReference type="ARBA" id="ARBA00032441"/>
    </source>
</evidence>
<dbReference type="Gene3D" id="3.40.50.300">
    <property type="entry name" value="P-loop containing nucleotide triphosphate hydrolases"/>
    <property type="match status" value="1"/>
</dbReference>
<dbReference type="InterPro" id="IPR027417">
    <property type="entry name" value="P-loop_NTPase"/>
</dbReference>
<evidence type="ECO:0000256" key="3">
    <source>
        <dbReference type="ARBA" id="ARBA00019010"/>
    </source>
</evidence>
<keyword evidence="6" id="KW-0479">Metal-binding</keyword>
<dbReference type="RefSeq" id="WP_143889820.1">
    <property type="nucleotide sequence ID" value="NZ_VJNB01000003.1"/>
</dbReference>
<comment type="similarity">
    <text evidence="2">Belongs to the TsaE family.</text>
</comment>
<dbReference type="PANTHER" id="PTHR33540">
    <property type="entry name" value="TRNA THREONYLCARBAMOYLADENOSINE BIOSYNTHESIS PROTEIN TSAE"/>
    <property type="match status" value="1"/>
</dbReference>
<protein>
    <recommendedName>
        <fullName evidence="3">tRNA threonylcarbamoyladenosine biosynthesis protein TsaE</fullName>
    </recommendedName>
    <alternativeName>
        <fullName evidence="10">t(6)A37 threonylcarbamoyladenosine biosynthesis protein TsaE</fullName>
    </alternativeName>
</protein>
<evidence type="ECO:0000313" key="11">
    <source>
        <dbReference type="EMBL" id="TSE20432.1"/>
    </source>
</evidence>
<keyword evidence="7" id="KW-0547">Nucleotide-binding</keyword>
<evidence type="ECO:0000256" key="9">
    <source>
        <dbReference type="ARBA" id="ARBA00022842"/>
    </source>
</evidence>
<dbReference type="EMBL" id="VJNB01000003">
    <property type="protein sequence ID" value="TSE20432.1"/>
    <property type="molecule type" value="Genomic_DNA"/>
</dbReference>
<dbReference type="GO" id="GO:0005737">
    <property type="term" value="C:cytoplasm"/>
    <property type="evidence" value="ECO:0007669"/>
    <property type="project" value="UniProtKB-SubCell"/>
</dbReference>
<keyword evidence="12" id="KW-1185">Reference proteome</keyword>
<dbReference type="PANTHER" id="PTHR33540:SF2">
    <property type="entry name" value="TRNA THREONYLCARBAMOYLADENOSINE BIOSYNTHESIS PROTEIN TSAE"/>
    <property type="match status" value="1"/>
</dbReference>
<gene>
    <name evidence="11" type="primary">tsaE</name>
    <name evidence="11" type="ORF">Talka_00778</name>
</gene>
<reference evidence="11 12" key="1">
    <citation type="submission" date="2019-07" db="EMBL/GenBank/DDBJ databases">
        <title>Tepidimonas alkaliphilus YIM 72238 draft genome.</title>
        <authorList>
            <person name="Da Costa M.S."/>
            <person name="Froufe H.J.C."/>
            <person name="Egas C."/>
            <person name="Albuquerque L."/>
        </authorList>
    </citation>
    <scope>NUCLEOTIDE SEQUENCE [LARGE SCALE GENOMIC DNA]</scope>
    <source>
        <strain evidence="11 12">YIM 72238</strain>
    </source>
</reference>
<sequence>MILDPVPLAARRWAQLTEDDLAARLSALARGLQADPARADVLITLHGELGAGKTTLVRHLLRALGVSGRIKSPTFALVEPYELTLGGQTVPVWHADLYRLTRPSEWIEAGLAELFAGRGLRLVEWPERAGAALSRPDVAVHLDAADDDRRTLQWLAYSPQGRALLELGPDEPA</sequence>
<dbReference type="InterPro" id="IPR003442">
    <property type="entry name" value="T6A_TsaE"/>
</dbReference>
<evidence type="ECO:0000256" key="4">
    <source>
        <dbReference type="ARBA" id="ARBA00022490"/>
    </source>
</evidence>
<dbReference type="SUPFAM" id="SSF52540">
    <property type="entry name" value="P-loop containing nucleoside triphosphate hydrolases"/>
    <property type="match status" value="1"/>
</dbReference>
<name>A0A554WA52_9BURK</name>
<proteinExistence type="inferred from homology"/>
<dbReference type="AlphaFoldDB" id="A0A554WA52"/>
<dbReference type="GO" id="GO:0005524">
    <property type="term" value="F:ATP binding"/>
    <property type="evidence" value="ECO:0007669"/>
    <property type="project" value="UniProtKB-KW"/>
</dbReference>
<evidence type="ECO:0000256" key="7">
    <source>
        <dbReference type="ARBA" id="ARBA00022741"/>
    </source>
</evidence>
<dbReference type="Proteomes" id="UP000315736">
    <property type="component" value="Unassembled WGS sequence"/>
</dbReference>
<dbReference type="GO" id="GO:0046872">
    <property type="term" value="F:metal ion binding"/>
    <property type="evidence" value="ECO:0007669"/>
    <property type="project" value="UniProtKB-KW"/>
</dbReference>
<keyword evidence="5" id="KW-0819">tRNA processing</keyword>
<evidence type="ECO:0000313" key="12">
    <source>
        <dbReference type="Proteomes" id="UP000315736"/>
    </source>
</evidence>
<accession>A0A554WA52</accession>
<evidence type="ECO:0000256" key="1">
    <source>
        <dbReference type="ARBA" id="ARBA00004496"/>
    </source>
</evidence>
<dbReference type="Pfam" id="PF02367">
    <property type="entry name" value="TsaE"/>
    <property type="match status" value="1"/>
</dbReference>
<dbReference type="OrthoDB" id="9800307at2"/>
<keyword evidence="9" id="KW-0460">Magnesium</keyword>